<proteinExistence type="predicted"/>
<evidence type="ECO:0000313" key="3">
    <source>
        <dbReference type="Proteomes" id="UP000198757"/>
    </source>
</evidence>
<evidence type="ECO:0000259" key="1">
    <source>
        <dbReference type="Pfam" id="PF01522"/>
    </source>
</evidence>
<dbReference type="SUPFAM" id="SSF88713">
    <property type="entry name" value="Glycoside hydrolase/deacetylase"/>
    <property type="match status" value="1"/>
</dbReference>
<accession>A0A1G6NR11</accession>
<reference evidence="3" key="1">
    <citation type="submission" date="2016-10" db="EMBL/GenBank/DDBJ databases">
        <authorList>
            <person name="Varghese N."/>
            <person name="Submissions S."/>
        </authorList>
    </citation>
    <scope>NUCLEOTIDE SEQUENCE [LARGE SCALE GENOMIC DNA]</scope>
    <source>
        <strain evidence="3">DSM 25811 / CCM 8410 / LMG 26954 / E90</strain>
    </source>
</reference>
<dbReference type="GO" id="GO:0005975">
    <property type="term" value="P:carbohydrate metabolic process"/>
    <property type="evidence" value="ECO:0007669"/>
    <property type="project" value="InterPro"/>
</dbReference>
<keyword evidence="3" id="KW-1185">Reference proteome</keyword>
<organism evidence="2 3">
    <name type="scientific">Niabella drilacis (strain DSM 25811 / CCM 8410 / CCUG 62505 / LMG 26954 / E90)</name>
    <dbReference type="NCBI Taxonomy" id="1285928"/>
    <lineage>
        <taxon>Bacteria</taxon>
        <taxon>Pseudomonadati</taxon>
        <taxon>Bacteroidota</taxon>
        <taxon>Chitinophagia</taxon>
        <taxon>Chitinophagales</taxon>
        <taxon>Chitinophagaceae</taxon>
        <taxon>Niabella</taxon>
    </lineage>
</organism>
<evidence type="ECO:0000313" key="2">
    <source>
        <dbReference type="EMBL" id="SDC70420.1"/>
    </source>
</evidence>
<feature type="domain" description="NodB homology" evidence="1">
    <location>
        <begin position="37"/>
        <end position="187"/>
    </location>
</feature>
<dbReference type="AlphaFoldDB" id="A0A1G6NR11"/>
<gene>
    <name evidence="2" type="ORF">SAMN04487894_103369</name>
</gene>
<dbReference type="STRING" id="1285928.SAMN04487894_103369"/>
<dbReference type="OrthoDB" id="7836272at2"/>
<dbReference type="EMBL" id="FMZO01000003">
    <property type="protein sequence ID" value="SDC70420.1"/>
    <property type="molecule type" value="Genomic_DNA"/>
</dbReference>
<dbReference type="InterPro" id="IPR002509">
    <property type="entry name" value="NODB_dom"/>
</dbReference>
<dbReference type="InterPro" id="IPR011330">
    <property type="entry name" value="Glyco_hydro/deAcase_b/a-brl"/>
</dbReference>
<dbReference type="GO" id="GO:0016810">
    <property type="term" value="F:hydrolase activity, acting on carbon-nitrogen (but not peptide) bonds"/>
    <property type="evidence" value="ECO:0007669"/>
    <property type="project" value="InterPro"/>
</dbReference>
<sequence>MTAQRGSFIISLDFELWWGVRDSKTQDTYGTNVKNVKNVIPALLNLFKKYNIRATFATVGFLFLREKEDFLRMLPAKVPNYTNSRLSPYHDHFTFLAEPFDTDEYYYGASLLDTIRRHPEQEIASHTFSHYYCLEDGQTLEDFQEDLQMAQSVAQSDGLILTSLVFPRNQFNDAYLSVCTALGFTCVRGNEKSWIYQVKNSDHTNYPRKILKLLDSYVNLSGHNCYSISDVTRAVPVNLPASRFLRPYSKKLRFLEPLKITRIKNSMTHAAKNNLVFHLWWHPHNFGTNLKNNMASLEQLLQHYAFLKEKYHFCSETMSHITSRILNEN</sequence>
<dbReference type="RefSeq" id="WP_090389532.1">
    <property type="nucleotide sequence ID" value="NZ_FMZO01000003.1"/>
</dbReference>
<dbReference type="CDD" id="cd10929">
    <property type="entry name" value="CE4_u5"/>
    <property type="match status" value="1"/>
</dbReference>
<protein>
    <submittedName>
        <fullName evidence="2">Polysaccharide deacetylase</fullName>
    </submittedName>
</protein>
<dbReference type="Pfam" id="PF01522">
    <property type="entry name" value="Polysacc_deac_1"/>
    <property type="match status" value="1"/>
</dbReference>
<dbReference type="Proteomes" id="UP000198757">
    <property type="component" value="Unassembled WGS sequence"/>
</dbReference>
<name>A0A1G6NR11_NIADE</name>
<dbReference type="Gene3D" id="3.20.20.370">
    <property type="entry name" value="Glycoside hydrolase/deacetylase"/>
    <property type="match status" value="1"/>
</dbReference>